<evidence type="ECO:0000313" key="2">
    <source>
        <dbReference type="Proteomes" id="UP000302244"/>
    </source>
</evidence>
<dbReference type="EMBL" id="MK759918">
    <property type="protein sequence ID" value="QCQ57846.1"/>
    <property type="molecule type" value="Genomic_DNA"/>
</dbReference>
<dbReference type="Gene3D" id="1.20.140.160">
    <property type="match status" value="1"/>
</dbReference>
<name>A0A4P8N7L7_9CAUD</name>
<keyword evidence="2" id="KW-1185">Reference proteome</keyword>
<organism evidence="1 2">
    <name type="scientific">Bacillus phage vB_BtS_B83</name>
    <dbReference type="NCBI Taxonomy" id="2565501"/>
    <lineage>
        <taxon>Viruses</taxon>
        <taxon>Duplodnaviria</taxon>
        <taxon>Heunggongvirae</taxon>
        <taxon>Uroviricota</taxon>
        <taxon>Caudoviricetes</taxon>
        <taxon>Skryabinvirinae</taxon>
        <taxon>Pushchinovirus</taxon>
        <taxon>Pushchinovirus B83</taxon>
    </lineage>
</organism>
<dbReference type="NCBIfam" id="TIGR01637">
    <property type="entry name" value="phage_arpU"/>
    <property type="match status" value="1"/>
</dbReference>
<dbReference type="Proteomes" id="UP000302244">
    <property type="component" value="Segment"/>
</dbReference>
<dbReference type="InterPro" id="IPR006524">
    <property type="entry name" value="ArpU-like"/>
</dbReference>
<reference evidence="1 2" key="1">
    <citation type="submission" date="2019-04" db="EMBL/GenBank/DDBJ databases">
        <title>Bacillus phage vB_BtS_B83 previously designated as a plasmid may represent new Siphoviridae genus.</title>
        <authorList>
            <person name="Piligrimova E."/>
            <person name="Kazantseva O."/>
            <person name="Zagorodny V."/>
            <person name="Shadrin A."/>
        </authorList>
    </citation>
    <scope>NUCLEOTIDE SEQUENCE [LARGE SCALE GENOMIC DNA]</scope>
</reference>
<protein>
    <submittedName>
        <fullName evidence="1">ArpU family transcriptional regulator</fullName>
    </submittedName>
</protein>
<dbReference type="InterPro" id="IPR013324">
    <property type="entry name" value="RNA_pol_sigma_r3/r4-like"/>
</dbReference>
<gene>
    <name evidence="1" type="ORF">B83_gp66</name>
</gene>
<sequence length="168" mass="19849">MSVKEMGKTGRTRKKKSISSAILKEIDREATKEAVEAQLYQYKEYMYEMEEETLPKITPSYNIAPPTFTNSFHSSTEDTVIRNMEDNARRTAFMGKIMRAVNKLNKRERILIVKKYLDFEDYIDKEISEDFLDVSERTFYNIQSDAFYKLAIHLRELKYLNKDKSALK</sequence>
<evidence type="ECO:0000313" key="1">
    <source>
        <dbReference type="EMBL" id="QCQ57846.1"/>
    </source>
</evidence>
<accession>A0A4P8N7L7</accession>
<dbReference type="SUPFAM" id="SSF88659">
    <property type="entry name" value="Sigma3 and sigma4 domains of RNA polymerase sigma factors"/>
    <property type="match status" value="1"/>
</dbReference>
<proteinExistence type="predicted"/>